<proteinExistence type="predicted"/>
<evidence type="ECO:0000313" key="2">
    <source>
        <dbReference type="EMBL" id="MDR5711430.1"/>
    </source>
</evidence>
<comment type="caution">
    <text evidence="2">The sequence shown here is derived from an EMBL/GenBank/DDBJ whole genome shotgun (WGS) entry which is preliminary data.</text>
</comment>
<organism evidence="2 3">
    <name type="scientific">Nesterenkonia flava</name>
    <dbReference type="NCBI Taxonomy" id="469799"/>
    <lineage>
        <taxon>Bacteria</taxon>
        <taxon>Bacillati</taxon>
        <taxon>Actinomycetota</taxon>
        <taxon>Actinomycetes</taxon>
        <taxon>Micrococcales</taxon>
        <taxon>Micrococcaceae</taxon>
        <taxon>Nesterenkonia</taxon>
    </lineage>
</organism>
<dbReference type="RefSeq" id="WP_310536812.1">
    <property type="nucleotide sequence ID" value="NZ_JAVKGT010000008.1"/>
</dbReference>
<protein>
    <recommendedName>
        <fullName evidence="4">HNH endonuclease</fullName>
    </recommendedName>
</protein>
<evidence type="ECO:0008006" key="4">
    <source>
        <dbReference type="Google" id="ProtNLM"/>
    </source>
</evidence>
<reference evidence="3" key="1">
    <citation type="submission" date="2023-07" db="EMBL/GenBank/DDBJ databases">
        <title>Description of three actinobacteria isolated from air of manufacturing shop in a pharmaceutical factory.</title>
        <authorList>
            <person name="Zhang D.-F."/>
        </authorList>
    </citation>
    <scope>NUCLEOTIDE SEQUENCE [LARGE SCALE GENOMIC DNA]</scope>
    <source>
        <strain evidence="3">CCTCC AB 207010</strain>
    </source>
</reference>
<keyword evidence="3" id="KW-1185">Reference proteome</keyword>
<feature type="region of interest" description="Disordered" evidence="1">
    <location>
        <begin position="1"/>
        <end position="21"/>
    </location>
</feature>
<dbReference type="EMBL" id="JAVKGT010000008">
    <property type="protein sequence ID" value="MDR5711430.1"/>
    <property type="molecule type" value="Genomic_DNA"/>
</dbReference>
<evidence type="ECO:0000313" key="3">
    <source>
        <dbReference type="Proteomes" id="UP001260872"/>
    </source>
</evidence>
<gene>
    <name evidence="2" type="ORF">RH857_04680</name>
</gene>
<name>A0ABU1FRY8_9MICC</name>
<accession>A0ABU1FRY8</accession>
<sequence length="84" mass="9941">MAEQNERLGTHDRRPTEIEEWRANNEQRARLKALKAQRHLDRLSTGLCGMHPTEHAALLHAERRKLEHYEARADYWATWTPEQG</sequence>
<dbReference type="Proteomes" id="UP001260872">
    <property type="component" value="Unassembled WGS sequence"/>
</dbReference>
<evidence type="ECO:0000256" key="1">
    <source>
        <dbReference type="SAM" id="MobiDB-lite"/>
    </source>
</evidence>